<proteinExistence type="predicted"/>
<sequence>MIIEAAGRESQRCAEHTDTHLYDTHSPLFCISFYPLFSLYLLFFPSPSFLFLSPSFPLLFLLSLNPPFYILSSLLSLPRPIYSLYHHSLLPIFLSLCLPLHAFLTPRPISPLYPLSLLPIFLPITSLSVHTPLSLSFSIHLPIPLFLLPSSPPPFHPLLIILFPFGNSSSHHPLSLTLPFPQSPPILPSYPLSFTLPLPPPMLLLTPLSSLSLSPLCLAVSPSYLPTPLFHTLPSQSLILTLLCRVRRACARRSQGGSGRFSPPSHSPLTSPLQYPLPIHFPHLLALRISLHLFPALSPHTLPLPHSPPLFISSHIPLPLPYHLPNLPSPLPLHITLTSSNLLPLSPSYSPSPHPPPPPSATPHIASPHVRYTLTSIPPPALSNHPLPSFPLPLIITLI</sequence>
<dbReference type="EMBL" id="QCYY01003137">
    <property type="protein sequence ID" value="ROT65132.1"/>
    <property type="molecule type" value="Genomic_DNA"/>
</dbReference>
<keyword evidence="2" id="KW-0472">Membrane</keyword>
<evidence type="ECO:0000256" key="2">
    <source>
        <dbReference type="SAM" id="Phobius"/>
    </source>
</evidence>
<evidence type="ECO:0000256" key="1">
    <source>
        <dbReference type="SAM" id="MobiDB-lite"/>
    </source>
</evidence>
<feature type="transmembrane region" description="Helical" evidence="2">
    <location>
        <begin position="26"/>
        <end position="44"/>
    </location>
</feature>
<name>A0A423SLR5_PENVA</name>
<dbReference type="AlphaFoldDB" id="A0A423SLR5"/>
<feature type="region of interest" description="Disordered" evidence="1">
    <location>
        <begin position="346"/>
        <end position="365"/>
    </location>
</feature>
<feature type="compositionally biased region" description="Pro residues" evidence="1">
    <location>
        <begin position="350"/>
        <end position="361"/>
    </location>
</feature>
<feature type="transmembrane region" description="Helical" evidence="2">
    <location>
        <begin position="56"/>
        <end position="78"/>
    </location>
</feature>
<reference evidence="3 4" key="1">
    <citation type="submission" date="2018-04" db="EMBL/GenBank/DDBJ databases">
        <authorList>
            <person name="Zhang X."/>
            <person name="Yuan J."/>
            <person name="Li F."/>
            <person name="Xiang J."/>
        </authorList>
    </citation>
    <scope>NUCLEOTIDE SEQUENCE [LARGE SCALE GENOMIC DNA]</scope>
    <source>
        <tissue evidence="3">Muscle</tissue>
    </source>
</reference>
<keyword evidence="2" id="KW-1133">Transmembrane helix</keyword>
<gene>
    <name evidence="3" type="ORF">C7M84_016915</name>
</gene>
<feature type="transmembrane region" description="Helical" evidence="2">
    <location>
        <begin position="84"/>
        <end position="104"/>
    </location>
</feature>
<keyword evidence="2" id="KW-0812">Transmembrane</keyword>
<accession>A0A423SLR5</accession>
<protein>
    <submittedName>
        <fullName evidence="3">Uncharacterized protein</fullName>
    </submittedName>
</protein>
<organism evidence="3 4">
    <name type="scientific">Penaeus vannamei</name>
    <name type="common">Whiteleg shrimp</name>
    <name type="synonym">Litopenaeus vannamei</name>
    <dbReference type="NCBI Taxonomy" id="6689"/>
    <lineage>
        <taxon>Eukaryota</taxon>
        <taxon>Metazoa</taxon>
        <taxon>Ecdysozoa</taxon>
        <taxon>Arthropoda</taxon>
        <taxon>Crustacea</taxon>
        <taxon>Multicrustacea</taxon>
        <taxon>Malacostraca</taxon>
        <taxon>Eumalacostraca</taxon>
        <taxon>Eucarida</taxon>
        <taxon>Decapoda</taxon>
        <taxon>Dendrobranchiata</taxon>
        <taxon>Penaeoidea</taxon>
        <taxon>Penaeidae</taxon>
        <taxon>Penaeus</taxon>
    </lineage>
</organism>
<reference evidence="3 4" key="2">
    <citation type="submission" date="2019-01" db="EMBL/GenBank/DDBJ databases">
        <title>The decoding of complex shrimp genome reveals the adaptation for benthos swimmer, frequently molting mechanism and breeding impact on genome.</title>
        <authorList>
            <person name="Sun Y."/>
            <person name="Gao Y."/>
            <person name="Yu Y."/>
        </authorList>
    </citation>
    <scope>NUCLEOTIDE SEQUENCE [LARGE SCALE GENOMIC DNA]</scope>
    <source>
        <tissue evidence="3">Muscle</tissue>
    </source>
</reference>
<comment type="caution">
    <text evidence="3">The sequence shown here is derived from an EMBL/GenBank/DDBJ whole genome shotgun (WGS) entry which is preliminary data.</text>
</comment>
<evidence type="ECO:0000313" key="4">
    <source>
        <dbReference type="Proteomes" id="UP000283509"/>
    </source>
</evidence>
<evidence type="ECO:0000313" key="3">
    <source>
        <dbReference type="EMBL" id="ROT65132.1"/>
    </source>
</evidence>
<keyword evidence="4" id="KW-1185">Reference proteome</keyword>
<dbReference type="Proteomes" id="UP000283509">
    <property type="component" value="Unassembled WGS sequence"/>
</dbReference>